<dbReference type="GO" id="GO:0046872">
    <property type="term" value="F:metal ion binding"/>
    <property type="evidence" value="ECO:0007669"/>
    <property type="project" value="UniProtKB-KW"/>
</dbReference>
<dbReference type="CDD" id="cd16841">
    <property type="entry name" value="RraA_family"/>
    <property type="match status" value="1"/>
</dbReference>
<gene>
    <name evidence="2" type="ORF">ENP34_11315</name>
</gene>
<feature type="binding site" evidence="1">
    <location>
        <position position="132"/>
    </location>
    <ligand>
        <name>substrate</name>
    </ligand>
</feature>
<dbReference type="PANTHER" id="PTHR33254:SF16">
    <property type="entry name" value="BLR3842 PROTEIN"/>
    <property type="match status" value="1"/>
</dbReference>
<evidence type="ECO:0000313" key="2">
    <source>
        <dbReference type="EMBL" id="HEG92007.1"/>
    </source>
</evidence>
<dbReference type="Gene3D" id="3.50.30.40">
    <property type="entry name" value="Ribonuclease E inhibitor RraA/RraA-like"/>
    <property type="match status" value="1"/>
</dbReference>
<keyword evidence="1" id="KW-0460">Magnesium</keyword>
<dbReference type="Pfam" id="PF03737">
    <property type="entry name" value="RraA-like"/>
    <property type="match status" value="1"/>
</dbReference>
<evidence type="ECO:0000256" key="1">
    <source>
        <dbReference type="PIRSR" id="PIRSR605493-1"/>
    </source>
</evidence>
<dbReference type="AlphaFoldDB" id="A0A831X869"/>
<feature type="binding site" evidence="1">
    <location>
        <position position="133"/>
    </location>
    <ligand>
        <name>Mg(2+)</name>
        <dbReference type="ChEBI" id="CHEBI:18420"/>
    </ligand>
</feature>
<accession>A0A831X869</accession>
<dbReference type="InterPro" id="IPR005493">
    <property type="entry name" value="RraA/RraA-like"/>
</dbReference>
<dbReference type="EMBL" id="DSIY01000262">
    <property type="protein sequence ID" value="HEG92007.1"/>
    <property type="molecule type" value="Genomic_DNA"/>
</dbReference>
<organism evidence="2">
    <name type="scientific">Thermorudis peleae</name>
    <dbReference type="NCBI Taxonomy" id="1382356"/>
    <lineage>
        <taxon>Bacteria</taxon>
        <taxon>Pseudomonadati</taxon>
        <taxon>Thermomicrobiota</taxon>
        <taxon>Thermomicrobia</taxon>
        <taxon>Thermomicrobia incertae sedis</taxon>
        <taxon>Thermorudis</taxon>
    </lineage>
</organism>
<proteinExistence type="predicted"/>
<feature type="binding site" evidence="1">
    <location>
        <begin position="110"/>
        <end position="113"/>
    </location>
    <ligand>
        <name>substrate</name>
    </ligand>
</feature>
<comment type="cofactor">
    <cofactor evidence="1">
        <name>Mg(2+)</name>
        <dbReference type="ChEBI" id="CHEBI:18420"/>
    </cofactor>
</comment>
<dbReference type="SUPFAM" id="SSF89562">
    <property type="entry name" value="RraA-like"/>
    <property type="match status" value="1"/>
</dbReference>
<dbReference type="PANTHER" id="PTHR33254">
    <property type="entry name" value="4-HYDROXY-4-METHYL-2-OXOGLUTARATE ALDOLASE 3-RELATED"/>
    <property type="match status" value="1"/>
</dbReference>
<protein>
    <submittedName>
        <fullName evidence="2">Ribonuclease activity regulator RraA</fullName>
    </submittedName>
</protein>
<comment type="caution">
    <text evidence="2">The sequence shown here is derived from an EMBL/GenBank/DDBJ whole genome shotgun (WGS) entry which is preliminary data.</text>
</comment>
<dbReference type="NCBIfam" id="NF006093">
    <property type="entry name" value="PRK08245.1"/>
    <property type="match status" value="1"/>
</dbReference>
<dbReference type="InterPro" id="IPR036704">
    <property type="entry name" value="RraA/RraA-like_sf"/>
</dbReference>
<name>A0A831X869_9BACT</name>
<sequence length="250" mass="26973">MAVSETRQAQPVDPEVLELLRAVSTATLSTQLYRRGFRNLFMHDVRPLRPDLRLVGQAFTLRYIPVREDLERTGEFDNLTNEQRIAVESVGPGDVLVIDARGDTRAGVLGNILAARIKARGAAGIVTDGAFRDTPEIRELGIPAYARSQNANLSISIHHPADINVPIACGGVAVLPGDVIVGDAEGVIVIPRSVVEEVARAAYEQERLEAFIYRKVVAGSSIIGVYPPNEATLAEYEASRSGGDPGDPPR</sequence>
<keyword evidence="1" id="KW-0479">Metal-binding</keyword>
<reference evidence="2" key="1">
    <citation type="journal article" date="2020" name="mSystems">
        <title>Genome- and Community-Level Interaction Insights into Carbon Utilization and Element Cycling Functions of Hydrothermarchaeota in Hydrothermal Sediment.</title>
        <authorList>
            <person name="Zhou Z."/>
            <person name="Liu Y."/>
            <person name="Xu W."/>
            <person name="Pan J."/>
            <person name="Luo Z.H."/>
            <person name="Li M."/>
        </authorList>
    </citation>
    <scope>NUCLEOTIDE SEQUENCE [LARGE SCALE GENOMIC DNA]</scope>
    <source>
        <strain evidence="2">SpSt-210</strain>
    </source>
</reference>